<dbReference type="InterPro" id="IPR021403">
    <property type="entry name" value="DUF3043"/>
</dbReference>
<dbReference type="AlphaFoldDB" id="A0A927K7I4"/>
<feature type="compositionally biased region" description="Basic and acidic residues" evidence="1">
    <location>
        <begin position="27"/>
        <end position="78"/>
    </location>
</feature>
<evidence type="ECO:0000313" key="3">
    <source>
        <dbReference type="EMBL" id="MBD8869110.1"/>
    </source>
</evidence>
<keyword evidence="2" id="KW-1133">Transmembrane helix</keyword>
<feature type="transmembrane region" description="Helical" evidence="2">
    <location>
        <begin position="122"/>
        <end position="144"/>
    </location>
</feature>
<evidence type="ECO:0000313" key="4">
    <source>
        <dbReference type="Proteomes" id="UP000616839"/>
    </source>
</evidence>
<feature type="region of interest" description="Disordered" evidence="1">
    <location>
        <begin position="1"/>
        <end position="78"/>
    </location>
</feature>
<protein>
    <submittedName>
        <fullName evidence="3">DUF3043 domain-containing protein</fullName>
    </submittedName>
</protein>
<reference evidence="3" key="1">
    <citation type="submission" date="2020-09" db="EMBL/GenBank/DDBJ databases">
        <title>Nocardioides sp. strain MJB4 16S ribosomal RNA gene Genome sequencing and assembly.</title>
        <authorList>
            <person name="Kim I."/>
        </authorList>
    </citation>
    <scope>NUCLEOTIDE SEQUENCE</scope>
    <source>
        <strain evidence="3">MJB4</strain>
    </source>
</reference>
<dbReference type="RefSeq" id="WP_192141285.1">
    <property type="nucleotide sequence ID" value="NZ_JACYXZ010000001.1"/>
</dbReference>
<dbReference type="EMBL" id="JACYXZ010000001">
    <property type="protein sequence ID" value="MBD8869110.1"/>
    <property type="molecule type" value="Genomic_DNA"/>
</dbReference>
<gene>
    <name evidence="3" type="ORF">IE331_05690</name>
</gene>
<accession>A0A927K7I4</accession>
<keyword evidence="2" id="KW-0472">Membrane</keyword>
<proteinExistence type="predicted"/>
<dbReference type="Pfam" id="PF11241">
    <property type="entry name" value="DUF3043"/>
    <property type="match status" value="1"/>
</dbReference>
<name>A0A927K7I4_9ACTN</name>
<evidence type="ECO:0000256" key="1">
    <source>
        <dbReference type="SAM" id="MobiDB-lite"/>
    </source>
</evidence>
<feature type="transmembrane region" description="Helical" evidence="2">
    <location>
        <begin position="95"/>
        <end position="116"/>
    </location>
</feature>
<evidence type="ECO:0000256" key="2">
    <source>
        <dbReference type="SAM" id="Phobius"/>
    </source>
</evidence>
<dbReference type="Proteomes" id="UP000616839">
    <property type="component" value="Unassembled WGS sequence"/>
</dbReference>
<sequence length="194" mass="22299">MFRRSTPQPAESPVPERPGAKGRPTPSRKEAEAAAKARARLPRDRKALARRQRELRVESSRKVREALRNGDENHLPPRDRGPVKRFIRDFVDSRLGFAELLAPMLILIMVMGYGLFGDGGVVLANSLWFTTIILVVADVFYLRFRLRRAIAQRFPEAPLKGVTWYAVMRAINMRFLRLPKPRVKINQPLPDTYR</sequence>
<keyword evidence="4" id="KW-1185">Reference proteome</keyword>
<keyword evidence="2" id="KW-0812">Transmembrane</keyword>
<comment type="caution">
    <text evidence="3">The sequence shown here is derived from an EMBL/GenBank/DDBJ whole genome shotgun (WGS) entry which is preliminary data.</text>
</comment>
<organism evidence="3 4">
    <name type="scientific">Nocardioides donggukensis</name>
    <dbReference type="NCBI Taxonomy" id="2774019"/>
    <lineage>
        <taxon>Bacteria</taxon>
        <taxon>Bacillati</taxon>
        <taxon>Actinomycetota</taxon>
        <taxon>Actinomycetes</taxon>
        <taxon>Propionibacteriales</taxon>
        <taxon>Nocardioidaceae</taxon>
        <taxon>Nocardioides</taxon>
    </lineage>
</organism>